<keyword evidence="3 5" id="KW-1133">Transmembrane helix</keyword>
<dbReference type="SUPFAM" id="SSF90112">
    <property type="entry name" value="Neurotransmitter-gated ion-channel transmembrane pore"/>
    <property type="match status" value="1"/>
</dbReference>
<feature type="transmembrane region" description="Helical" evidence="5">
    <location>
        <begin position="295"/>
        <end position="320"/>
    </location>
</feature>
<comment type="subcellular location">
    <subcellularLocation>
        <location evidence="1">Membrane</location>
        <topology evidence="1">Multi-pass membrane protein</topology>
    </subcellularLocation>
</comment>
<keyword evidence="4 5" id="KW-0472">Membrane</keyword>
<feature type="chain" id="PRO_5042292910" description="Neurotransmitter-gated ion-channel ligand-binding domain-containing protein" evidence="6">
    <location>
        <begin position="30"/>
        <end position="441"/>
    </location>
</feature>
<dbReference type="Proteomes" id="UP001195483">
    <property type="component" value="Unassembled WGS sequence"/>
</dbReference>
<dbReference type="EMBL" id="JAEAOA010000435">
    <property type="protein sequence ID" value="KAK3584805.1"/>
    <property type="molecule type" value="Genomic_DNA"/>
</dbReference>
<evidence type="ECO:0000256" key="4">
    <source>
        <dbReference type="ARBA" id="ARBA00023136"/>
    </source>
</evidence>
<reference evidence="8" key="1">
    <citation type="journal article" date="2021" name="Genome Biol. Evol.">
        <title>A High-Quality Reference Genome for a Parasitic Bivalve with Doubly Uniparental Inheritance (Bivalvia: Unionida).</title>
        <authorList>
            <person name="Smith C.H."/>
        </authorList>
    </citation>
    <scope>NUCLEOTIDE SEQUENCE</scope>
    <source>
        <strain evidence="8">CHS0354</strain>
    </source>
</reference>
<keyword evidence="9" id="KW-1185">Reference proteome</keyword>
<dbReference type="InterPro" id="IPR006202">
    <property type="entry name" value="Neur_chan_lig-bd"/>
</dbReference>
<evidence type="ECO:0000313" key="9">
    <source>
        <dbReference type="Proteomes" id="UP001195483"/>
    </source>
</evidence>
<name>A0AAE0VQ13_9BIVA</name>
<feature type="transmembrane region" description="Helical" evidence="5">
    <location>
        <begin position="402"/>
        <end position="424"/>
    </location>
</feature>
<reference evidence="8" key="3">
    <citation type="submission" date="2023-05" db="EMBL/GenBank/DDBJ databases">
        <authorList>
            <person name="Smith C.H."/>
        </authorList>
    </citation>
    <scope>NUCLEOTIDE SEQUENCE</scope>
    <source>
        <strain evidence="8">CHS0354</strain>
        <tissue evidence="8">Mantle</tissue>
    </source>
</reference>
<dbReference type="Gene3D" id="2.70.170.10">
    <property type="entry name" value="Neurotransmitter-gated ion-channel ligand-binding domain"/>
    <property type="match status" value="1"/>
</dbReference>
<evidence type="ECO:0000259" key="7">
    <source>
        <dbReference type="Pfam" id="PF02931"/>
    </source>
</evidence>
<evidence type="ECO:0000256" key="3">
    <source>
        <dbReference type="ARBA" id="ARBA00022989"/>
    </source>
</evidence>
<organism evidence="8 9">
    <name type="scientific">Potamilus streckersoni</name>
    <dbReference type="NCBI Taxonomy" id="2493646"/>
    <lineage>
        <taxon>Eukaryota</taxon>
        <taxon>Metazoa</taxon>
        <taxon>Spiralia</taxon>
        <taxon>Lophotrochozoa</taxon>
        <taxon>Mollusca</taxon>
        <taxon>Bivalvia</taxon>
        <taxon>Autobranchia</taxon>
        <taxon>Heteroconchia</taxon>
        <taxon>Palaeoheterodonta</taxon>
        <taxon>Unionida</taxon>
        <taxon>Unionoidea</taxon>
        <taxon>Unionidae</taxon>
        <taxon>Ambleminae</taxon>
        <taxon>Lampsilini</taxon>
        <taxon>Potamilus</taxon>
    </lineage>
</organism>
<dbReference type="PANTHER" id="PTHR18945">
    <property type="entry name" value="NEUROTRANSMITTER GATED ION CHANNEL"/>
    <property type="match status" value="1"/>
</dbReference>
<reference evidence="8" key="2">
    <citation type="journal article" date="2021" name="Genome Biol. Evol.">
        <title>Developing a high-quality reference genome for a parasitic bivalve with doubly uniparental inheritance (Bivalvia: Unionida).</title>
        <authorList>
            <person name="Smith C.H."/>
        </authorList>
    </citation>
    <scope>NUCLEOTIDE SEQUENCE</scope>
    <source>
        <strain evidence="8">CHS0354</strain>
        <tissue evidence="8">Mantle</tissue>
    </source>
</reference>
<dbReference type="CDD" id="cd18989">
    <property type="entry name" value="LGIC_ECD_cation"/>
    <property type="match status" value="1"/>
</dbReference>
<dbReference type="InterPro" id="IPR036719">
    <property type="entry name" value="Neuro-gated_channel_TM_sf"/>
</dbReference>
<dbReference type="GO" id="GO:0005230">
    <property type="term" value="F:extracellular ligand-gated monoatomic ion channel activity"/>
    <property type="evidence" value="ECO:0007669"/>
    <property type="project" value="InterPro"/>
</dbReference>
<keyword evidence="2 5" id="KW-0812">Transmembrane</keyword>
<protein>
    <recommendedName>
        <fullName evidence="7">Neurotransmitter-gated ion-channel ligand-binding domain-containing protein</fullName>
    </recommendedName>
</protein>
<dbReference type="InterPro" id="IPR036734">
    <property type="entry name" value="Neur_chan_lig-bd_sf"/>
</dbReference>
<dbReference type="GO" id="GO:0004888">
    <property type="term" value="F:transmembrane signaling receptor activity"/>
    <property type="evidence" value="ECO:0007669"/>
    <property type="project" value="InterPro"/>
</dbReference>
<evidence type="ECO:0000256" key="2">
    <source>
        <dbReference type="ARBA" id="ARBA00022692"/>
    </source>
</evidence>
<feature type="signal peptide" evidence="6">
    <location>
        <begin position="1"/>
        <end position="29"/>
    </location>
</feature>
<feature type="domain" description="Neurotransmitter-gated ion-channel ligand-binding" evidence="7">
    <location>
        <begin position="51"/>
        <end position="236"/>
    </location>
</feature>
<dbReference type="InterPro" id="IPR038050">
    <property type="entry name" value="Neuro_actylchol_rec"/>
</dbReference>
<dbReference type="GO" id="GO:0016020">
    <property type="term" value="C:membrane"/>
    <property type="evidence" value="ECO:0007669"/>
    <property type="project" value="UniProtKB-SubCell"/>
</dbReference>
<evidence type="ECO:0000256" key="5">
    <source>
        <dbReference type="SAM" id="Phobius"/>
    </source>
</evidence>
<evidence type="ECO:0000256" key="6">
    <source>
        <dbReference type="SAM" id="SignalP"/>
    </source>
</evidence>
<feature type="transmembrane region" description="Helical" evidence="5">
    <location>
        <begin position="241"/>
        <end position="262"/>
    </location>
</feature>
<dbReference type="SUPFAM" id="SSF63712">
    <property type="entry name" value="Nicotinic receptor ligand binding domain-like"/>
    <property type="match status" value="1"/>
</dbReference>
<dbReference type="AlphaFoldDB" id="A0AAE0VQ13"/>
<comment type="caution">
    <text evidence="8">The sequence shown here is derived from an EMBL/GenBank/DDBJ whole genome shotgun (WGS) entry which is preliminary data.</text>
</comment>
<sequence length="441" mass="50338">MLSNVIDMDMFISFIIVYLLLSNADEGHAASWSDASAEVEKITMIYKERTDMIPLQNTSKTLYVLLDIELLAINDFDDVAGIIDINTFVTMQWTEEIYFNAYGSNATDTSVTISAASIWKPPLILVNSAGDGTEIVQDQSQVRIHLKSGKCELTENVIFKASCQPNVYFYPLDVHVCSLKLNTRAYSSSELTLNVSSFRKDNFEKNVLWVLRKTYSETLYHDSKSYAKFQITIRRRATNYVINYILPVAILSGLNPFVFILTRYSGERAGYSVTCFLAVVVFMNTTVAPRQGRSILMYYLTGVMITSAVIILAVCFTLVINRKIEEKERKSGPCCCNCFPNQVEDISIPNQQEQNNYPPRGIQALAYRLFYILLMCMPMKCCRHPIELSELRWIHVANIVDISFFIFFFSFEFLQFIFYIIILAQQNSAETEMLDLGHLNA</sequence>
<dbReference type="Gene3D" id="1.20.58.390">
    <property type="entry name" value="Neurotransmitter-gated ion-channel transmembrane domain"/>
    <property type="match status" value="1"/>
</dbReference>
<evidence type="ECO:0000256" key="1">
    <source>
        <dbReference type="ARBA" id="ARBA00004141"/>
    </source>
</evidence>
<evidence type="ECO:0000313" key="8">
    <source>
        <dbReference type="EMBL" id="KAK3584805.1"/>
    </source>
</evidence>
<gene>
    <name evidence="8" type="ORF">CHS0354_006221</name>
</gene>
<keyword evidence="6" id="KW-0732">Signal</keyword>
<accession>A0AAE0VQ13</accession>
<feature type="transmembrane region" description="Helical" evidence="5">
    <location>
        <begin position="269"/>
        <end position="289"/>
    </location>
</feature>
<dbReference type="InterPro" id="IPR006201">
    <property type="entry name" value="Neur_channel"/>
</dbReference>
<dbReference type="Pfam" id="PF02931">
    <property type="entry name" value="Neur_chan_LBD"/>
    <property type="match status" value="1"/>
</dbReference>
<dbReference type="CDD" id="cd19051">
    <property type="entry name" value="LGIC_TM_cation"/>
    <property type="match status" value="1"/>
</dbReference>
<proteinExistence type="predicted"/>